<gene>
    <name evidence="2" type="ORF">GCM10023186_45260</name>
</gene>
<evidence type="ECO:0000313" key="3">
    <source>
        <dbReference type="Proteomes" id="UP001500454"/>
    </source>
</evidence>
<accession>A0ABP8JNF1</accession>
<sequence length="121" mass="13706">MSTYTNQEGKTVELSAIIRQDVFSITDADGETAAECTVEKRNGVYWVKNLWVKSAYRGHRLASELLRAVGLAYTNEVLYLWVQAYAGQPKTDEELTKMYANFGYKPTETPGVLRRSYVNQA</sequence>
<dbReference type="InterPro" id="IPR016181">
    <property type="entry name" value="Acyl_CoA_acyltransferase"/>
</dbReference>
<name>A0ABP8JNF1_9BACT</name>
<protein>
    <recommendedName>
        <fullName evidence="1">N-acetyltransferase domain-containing protein</fullName>
    </recommendedName>
</protein>
<dbReference type="Gene3D" id="3.40.630.30">
    <property type="match status" value="1"/>
</dbReference>
<dbReference type="InterPro" id="IPR000182">
    <property type="entry name" value="GNAT_dom"/>
</dbReference>
<dbReference type="EMBL" id="BAABHA010000015">
    <property type="protein sequence ID" value="GAA4393576.1"/>
    <property type="molecule type" value="Genomic_DNA"/>
</dbReference>
<dbReference type="Pfam" id="PF13508">
    <property type="entry name" value="Acetyltransf_7"/>
    <property type="match status" value="1"/>
</dbReference>
<dbReference type="CDD" id="cd04301">
    <property type="entry name" value="NAT_SF"/>
    <property type="match status" value="1"/>
</dbReference>
<evidence type="ECO:0000259" key="1">
    <source>
        <dbReference type="PROSITE" id="PS51186"/>
    </source>
</evidence>
<reference evidence="3" key="1">
    <citation type="journal article" date="2019" name="Int. J. Syst. Evol. Microbiol.">
        <title>The Global Catalogue of Microorganisms (GCM) 10K type strain sequencing project: providing services to taxonomists for standard genome sequencing and annotation.</title>
        <authorList>
            <consortium name="The Broad Institute Genomics Platform"/>
            <consortium name="The Broad Institute Genome Sequencing Center for Infectious Disease"/>
            <person name="Wu L."/>
            <person name="Ma J."/>
        </authorList>
    </citation>
    <scope>NUCLEOTIDE SEQUENCE [LARGE SCALE GENOMIC DNA]</scope>
    <source>
        <strain evidence="3">JCM 17924</strain>
    </source>
</reference>
<keyword evidence="3" id="KW-1185">Reference proteome</keyword>
<dbReference type="Proteomes" id="UP001500454">
    <property type="component" value="Unassembled WGS sequence"/>
</dbReference>
<feature type="domain" description="N-acetyltransferase" evidence="1">
    <location>
        <begin position="1"/>
        <end position="121"/>
    </location>
</feature>
<dbReference type="PROSITE" id="PS51186">
    <property type="entry name" value="GNAT"/>
    <property type="match status" value="1"/>
</dbReference>
<dbReference type="SUPFAM" id="SSF55729">
    <property type="entry name" value="Acyl-CoA N-acyltransferases (Nat)"/>
    <property type="match status" value="1"/>
</dbReference>
<evidence type="ECO:0000313" key="2">
    <source>
        <dbReference type="EMBL" id="GAA4393576.1"/>
    </source>
</evidence>
<dbReference type="RefSeq" id="WP_345228017.1">
    <property type="nucleotide sequence ID" value="NZ_BAABHA010000015.1"/>
</dbReference>
<comment type="caution">
    <text evidence="2">The sequence shown here is derived from an EMBL/GenBank/DDBJ whole genome shotgun (WGS) entry which is preliminary data.</text>
</comment>
<proteinExistence type="predicted"/>
<organism evidence="2 3">
    <name type="scientific">Hymenobacter koreensis</name>
    <dbReference type="NCBI Taxonomy" id="1084523"/>
    <lineage>
        <taxon>Bacteria</taxon>
        <taxon>Pseudomonadati</taxon>
        <taxon>Bacteroidota</taxon>
        <taxon>Cytophagia</taxon>
        <taxon>Cytophagales</taxon>
        <taxon>Hymenobacteraceae</taxon>
        <taxon>Hymenobacter</taxon>
    </lineage>
</organism>